<dbReference type="Pfam" id="PF04488">
    <property type="entry name" value="Gly_transf_sug"/>
    <property type="match status" value="1"/>
</dbReference>
<name>A0A414UE54_9BACT</name>
<dbReference type="InterPro" id="IPR051706">
    <property type="entry name" value="Glycosyltransferase_domain"/>
</dbReference>
<dbReference type="AlphaFoldDB" id="A0A414UE54"/>
<sequence>TFLTSVSSYEGGCGFEVLYKYGGLYFDTDVEIVKPLDSIISKGAFMGCEHTATEKIGTLGVNPGLGFGMEANLPIIHEIIEYYSQQHYILSDGTKNTMTVVDVMSAFLEKYGLEIKDEIQKIAGISVYPKEYFCPKDFETGKLNITSNTYSIHHFDFSWGSNNLKRFFFVRKVIKRVFGNKVTHIVDKVVENISKLKNKHDKS</sequence>
<evidence type="ECO:0000313" key="3">
    <source>
        <dbReference type="Proteomes" id="UP000286501"/>
    </source>
</evidence>
<dbReference type="PANTHER" id="PTHR32385:SF15">
    <property type="entry name" value="INOSITOL PHOSPHOCERAMIDE MANNOSYLTRANSFERASE 1"/>
    <property type="match status" value="1"/>
</dbReference>
<dbReference type="GO" id="GO:0051999">
    <property type="term" value="P:mannosyl-inositol phosphorylceramide biosynthetic process"/>
    <property type="evidence" value="ECO:0007669"/>
    <property type="project" value="TreeGrafter"/>
</dbReference>
<evidence type="ECO:0008006" key="4">
    <source>
        <dbReference type="Google" id="ProtNLM"/>
    </source>
</evidence>
<protein>
    <recommendedName>
        <fullName evidence="4">Glycosyl transferase</fullName>
    </recommendedName>
</protein>
<evidence type="ECO:0000313" key="2">
    <source>
        <dbReference type="EMBL" id="RHG61401.1"/>
    </source>
</evidence>
<organism evidence="2 3">
    <name type="scientific">Segatella copri</name>
    <dbReference type="NCBI Taxonomy" id="165179"/>
    <lineage>
        <taxon>Bacteria</taxon>
        <taxon>Pseudomonadati</taxon>
        <taxon>Bacteroidota</taxon>
        <taxon>Bacteroidia</taxon>
        <taxon>Bacteroidales</taxon>
        <taxon>Prevotellaceae</taxon>
        <taxon>Segatella</taxon>
    </lineage>
</organism>
<evidence type="ECO:0000256" key="1">
    <source>
        <dbReference type="ARBA" id="ARBA00022679"/>
    </source>
</evidence>
<dbReference type="GO" id="GO:0000030">
    <property type="term" value="F:mannosyltransferase activity"/>
    <property type="evidence" value="ECO:0007669"/>
    <property type="project" value="TreeGrafter"/>
</dbReference>
<reference evidence="2 3" key="1">
    <citation type="submission" date="2018-08" db="EMBL/GenBank/DDBJ databases">
        <title>A genome reference for cultivated species of the human gut microbiota.</title>
        <authorList>
            <person name="Zou Y."/>
            <person name="Xue W."/>
            <person name="Luo G."/>
        </authorList>
    </citation>
    <scope>NUCLEOTIDE SEQUENCE [LARGE SCALE GENOMIC DNA]</scope>
    <source>
        <strain evidence="2 3">AM22-1</strain>
    </source>
</reference>
<feature type="non-terminal residue" evidence="2">
    <location>
        <position position="1"/>
    </location>
</feature>
<dbReference type="PANTHER" id="PTHR32385">
    <property type="entry name" value="MANNOSYL PHOSPHORYLINOSITOL CERAMIDE SYNTHASE"/>
    <property type="match status" value="1"/>
</dbReference>
<dbReference type="Gene3D" id="3.90.550.20">
    <property type="match status" value="1"/>
</dbReference>
<dbReference type="Proteomes" id="UP000286501">
    <property type="component" value="Unassembled WGS sequence"/>
</dbReference>
<dbReference type="EMBL" id="QRIN01000107">
    <property type="protein sequence ID" value="RHG61401.1"/>
    <property type="molecule type" value="Genomic_DNA"/>
</dbReference>
<dbReference type="InterPro" id="IPR029044">
    <property type="entry name" value="Nucleotide-diphossugar_trans"/>
</dbReference>
<proteinExistence type="predicted"/>
<dbReference type="SUPFAM" id="SSF53448">
    <property type="entry name" value="Nucleotide-diphospho-sugar transferases"/>
    <property type="match status" value="1"/>
</dbReference>
<gene>
    <name evidence="2" type="ORF">DW250_15220</name>
</gene>
<comment type="caution">
    <text evidence="2">The sequence shown here is derived from an EMBL/GenBank/DDBJ whole genome shotgun (WGS) entry which is preliminary data.</text>
</comment>
<keyword evidence="1" id="KW-0808">Transferase</keyword>
<dbReference type="GO" id="GO:0016020">
    <property type="term" value="C:membrane"/>
    <property type="evidence" value="ECO:0007669"/>
    <property type="project" value="GOC"/>
</dbReference>
<dbReference type="InterPro" id="IPR007577">
    <property type="entry name" value="GlycoTrfase_DXD_sugar-bd_CS"/>
</dbReference>
<accession>A0A414UE54</accession>
<dbReference type="RefSeq" id="WP_220432342.1">
    <property type="nucleotide sequence ID" value="NZ_QRIN01000107.1"/>
</dbReference>